<reference evidence="4 5" key="1">
    <citation type="submission" date="2015-11" db="EMBL/GenBank/DDBJ databases">
        <title>Genomic analysis of 38 Legionella species identifies large and diverse effector repertoires.</title>
        <authorList>
            <person name="Burstein D."/>
            <person name="Amaro F."/>
            <person name="Zusman T."/>
            <person name="Lifshitz Z."/>
            <person name="Cohen O."/>
            <person name="Gilbert J.A."/>
            <person name="Pupko T."/>
            <person name="Shuman H.A."/>
            <person name="Segal G."/>
        </authorList>
    </citation>
    <scope>NUCLEOTIDE SEQUENCE [LARGE SCALE GENOMIC DNA]</scope>
    <source>
        <strain evidence="4 5">WIGA</strain>
    </source>
</reference>
<dbReference type="RefSeq" id="WP_058458619.1">
    <property type="nucleotide sequence ID" value="NZ_CAAAIY010000004.1"/>
</dbReference>
<dbReference type="Gene3D" id="3.20.20.10">
    <property type="entry name" value="Alanine racemase"/>
    <property type="match status" value="1"/>
</dbReference>
<dbReference type="AlphaFoldDB" id="A0A0W0RUY9"/>
<dbReference type="InterPro" id="IPR026956">
    <property type="entry name" value="D-ser_dehydrat-like_dom"/>
</dbReference>
<dbReference type="PANTHER" id="PTHR28004:SF2">
    <property type="entry name" value="D-SERINE DEHYDRATASE"/>
    <property type="match status" value="1"/>
</dbReference>
<sequence>MSKTALGLRKTELDTPCLLIDKNILQSNLEAMRQHSIENNVHVRPHCKTHKCSKLARLQIEYGAIGVSVAKISEAEVLIQNKIPNVLITSPVVTKNKISRLISCLEKAPSTLIVVDNKENIIALNEAAAHNKKIIHVLVDVDPGIGRTGIKPESALNFALEIEQLPWLNLMGIQCYAGNLQHISSFSERKSKSLQTMQMASNLVKSFRENGLNCPILTGSGTGTYDIDVDAPEVTEIQPGSYTVMDVQYATIGSKSNEKQFNTFKPAMTLLTTVISNNRTEHVTVDAGTKSIYVDQQKPQIISHLGLEYDWGGFGDEHGKVTSVNGAQLPAYGEVLELVVPHCDPTINLFDQFFITENEIVVDIWDIDLRGKCQ</sequence>
<dbReference type="Proteomes" id="UP000054695">
    <property type="component" value="Unassembled WGS sequence"/>
</dbReference>
<dbReference type="OrthoDB" id="9772497at2"/>
<keyword evidence="5" id="KW-1185">Reference proteome</keyword>
<evidence type="ECO:0000259" key="3">
    <source>
        <dbReference type="SMART" id="SM01119"/>
    </source>
</evidence>
<dbReference type="SUPFAM" id="SSF51419">
    <property type="entry name" value="PLP-binding barrel"/>
    <property type="match status" value="1"/>
</dbReference>
<gene>
    <name evidence="4" type="ORF">Lboz_0931</name>
</gene>
<protein>
    <submittedName>
        <fullName evidence="4">Alanine racemase</fullName>
    </submittedName>
</protein>
<feature type="domain" description="D-serine dehydratase-like" evidence="3">
    <location>
        <begin position="267"/>
        <end position="357"/>
    </location>
</feature>
<evidence type="ECO:0000313" key="5">
    <source>
        <dbReference type="Proteomes" id="UP000054695"/>
    </source>
</evidence>
<dbReference type="SMART" id="SM01119">
    <property type="entry name" value="D-ser_dehydrat"/>
    <property type="match status" value="1"/>
</dbReference>
<dbReference type="STRING" id="447.Lboz_0931"/>
<dbReference type="EMBL" id="LNXU01000012">
    <property type="protein sequence ID" value="KTC74944.1"/>
    <property type="molecule type" value="Genomic_DNA"/>
</dbReference>
<keyword evidence="2" id="KW-0456">Lyase</keyword>
<dbReference type="InterPro" id="IPR001608">
    <property type="entry name" value="Ala_racemase_N"/>
</dbReference>
<organism evidence="4 5">
    <name type="scientific">Legionella bozemanae</name>
    <name type="common">Fluoribacter bozemanae</name>
    <dbReference type="NCBI Taxonomy" id="447"/>
    <lineage>
        <taxon>Bacteria</taxon>
        <taxon>Pseudomonadati</taxon>
        <taxon>Pseudomonadota</taxon>
        <taxon>Gammaproteobacteria</taxon>
        <taxon>Legionellales</taxon>
        <taxon>Legionellaceae</taxon>
        <taxon>Legionella</taxon>
    </lineage>
</organism>
<name>A0A0W0RUY9_LEGBO</name>
<evidence type="ECO:0000256" key="1">
    <source>
        <dbReference type="ARBA" id="ARBA00005323"/>
    </source>
</evidence>
<comment type="caution">
    <text evidence="4">The sequence shown here is derived from an EMBL/GenBank/DDBJ whole genome shotgun (WGS) entry which is preliminary data.</text>
</comment>
<dbReference type="GO" id="GO:0036088">
    <property type="term" value="P:D-serine catabolic process"/>
    <property type="evidence" value="ECO:0007669"/>
    <property type="project" value="TreeGrafter"/>
</dbReference>
<dbReference type="PANTHER" id="PTHR28004">
    <property type="entry name" value="ZGC:162816-RELATED"/>
    <property type="match status" value="1"/>
</dbReference>
<dbReference type="PATRIC" id="fig|447.4.peg.1007"/>
<dbReference type="Pfam" id="PF01168">
    <property type="entry name" value="Ala_racemase_N"/>
    <property type="match status" value="1"/>
</dbReference>
<dbReference type="CDD" id="cd06819">
    <property type="entry name" value="PLPDE_III_LS_D-TA"/>
    <property type="match status" value="1"/>
</dbReference>
<evidence type="ECO:0000313" key="4">
    <source>
        <dbReference type="EMBL" id="KTC74944.1"/>
    </source>
</evidence>
<dbReference type="Pfam" id="PF14031">
    <property type="entry name" value="D-ser_dehydrat"/>
    <property type="match status" value="1"/>
</dbReference>
<dbReference type="InterPro" id="IPR051466">
    <property type="entry name" value="D-amino_acid_metab_enzyme"/>
</dbReference>
<accession>A0A0W0RUY9</accession>
<dbReference type="Gene3D" id="2.40.37.20">
    <property type="entry name" value="D-serine dehydratase-like domain"/>
    <property type="match status" value="1"/>
</dbReference>
<dbReference type="GO" id="GO:0008721">
    <property type="term" value="F:D-serine ammonia-lyase activity"/>
    <property type="evidence" value="ECO:0007669"/>
    <property type="project" value="TreeGrafter"/>
</dbReference>
<comment type="similarity">
    <text evidence="1">Belongs to the DSD1 family.</text>
</comment>
<proteinExistence type="inferred from homology"/>
<evidence type="ECO:0000256" key="2">
    <source>
        <dbReference type="ARBA" id="ARBA00023239"/>
    </source>
</evidence>
<dbReference type="InterPro" id="IPR042208">
    <property type="entry name" value="D-ser_dehydrat-like_sf"/>
</dbReference>
<dbReference type="InterPro" id="IPR029066">
    <property type="entry name" value="PLP-binding_barrel"/>
</dbReference>